<dbReference type="InterPro" id="IPR036397">
    <property type="entry name" value="RNaseH_sf"/>
</dbReference>
<evidence type="ECO:0000313" key="3">
    <source>
        <dbReference type="Proteomes" id="UP000046395"/>
    </source>
</evidence>
<dbReference type="InterPro" id="IPR050951">
    <property type="entry name" value="Retrovirus_Pol_polyprotein"/>
</dbReference>
<organism evidence="3 4">
    <name type="scientific">Trichuris muris</name>
    <name type="common">Mouse whipworm</name>
    <dbReference type="NCBI Taxonomy" id="70415"/>
    <lineage>
        <taxon>Eukaryota</taxon>
        <taxon>Metazoa</taxon>
        <taxon>Ecdysozoa</taxon>
        <taxon>Nematoda</taxon>
        <taxon>Enoplea</taxon>
        <taxon>Dorylaimia</taxon>
        <taxon>Trichinellida</taxon>
        <taxon>Trichuridae</taxon>
        <taxon>Trichuris</taxon>
    </lineage>
</organism>
<dbReference type="Pfam" id="PF17921">
    <property type="entry name" value="Integrase_H2C2"/>
    <property type="match status" value="1"/>
</dbReference>
<accession>A0A5S6Q598</accession>
<dbReference type="InterPro" id="IPR041588">
    <property type="entry name" value="Integrase_H2C2"/>
</dbReference>
<evidence type="ECO:0000313" key="4">
    <source>
        <dbReference type="WBParaSite" id="TMUE_0000002431.1"/>
    </source>
</evidence>
<dbReference type="Proteomes" id="UP000046395">
    <property type="component" value="Unassembled WGS sequence"/>
</dbReference>
<dbReference type="AlphaFoldDB" id="A0A5S6Q598"/>
<evidence type="ECO:0000256" key="1">
    <source>
        <dbReference type="ARBA" id="ARBA00012493"/>
    </source>
</evidence>
<dbReference type="PROSITE" id="PS50994">
    <property type="entry name" value="INTEGRASE"/>
    <property type="match status" value="1"/>
</dbReference>
<evidence type="ECO:0000259" key="2">
    <source>
        <dbReference type="PROSITE" id="PS50994"/>
    </source>
</evidence>
<dbReference type="FunFam" id="1.10.340.70:FF:000003">
    <property type="entry name" value="Protein CBG25708"/>
    <property type="match status" value="1"/>
</dbReference>
<dbReference type="Gene3D" id="3.30.420.10">
    <property type="entry name" value="Ribonuclease H-like superfamily/Ribonuclease H"/>
    <property type="match status" value="1"/>
</dbReference>
<sequence length="266" mass="30486">MDEDLASEISTYAACVVASGHATENRLKQVAAHQREDEICKQLIALYDGLLLYDHRLVIPKGLRREMLERIHCGHQGFVRCKDRARASIWWPGISHEIEEMVENCVPCASLRQARHEPMLPTLLPAYPWQVVASDIFTFRSKDYLVVIDYYSRYIEFSLLPDKTAATVIELMKAIFSRHGIPEIVRCDNGPCFSAFEFSEFANAYQFQLVTSSPRYAQSNGEAERAVLTVKSMLEKSDDIHLALLAYRTTPWLRVFRLRNFYSAAT</sequence>
<dbReference type="EC" id="2.7.7.49" evidence="1"/>
<dbReference type="STRING" id="70415.A0A5S6Q598"/>
<dbReference type="PANTHER" id="PTHR37984:SF9">
    <property type="entry name" value="INTEGRASE CATALYTIC DOMAIN-CONTAINING PROTEIN"/>
    <property type="match status" value="1"/>
</dbReference>
<dbReference type="InterPro" id="IPR012337">
    <property type="entry name" value="RNaseH-like_sf"/>
</dbReference>
<dbReference type="InterPro" id="IPR001584">
    <property type="entry name" value="Integrase_cat-core"/>
</dbReference>
<protein>
    <recommendedName>
        <fullName evidence="1">RNA-directed DNA polymerase</fullName>
        <ecNumber evidence="1">2.7.7.49</ecNumber>
    </recommendedName>
</protein>
<dbReference type="WBParaSite" id="TMUE_0000002431.1">
    <property type="protein sequence ID" value="TMUE_0000002431.1"/>
    <property type="gene ID" value="WBGene00298271"/>
</dbReference>
<dbReference type="Gene3D" id="1.10.340.70">
    <property type="match status" value="1"/>
</dbReference>
<dbReference type="SUPFAM" id="SSF53098">
    <property type="entry name" value="Ribonuclease H-like"/>
    <property type="match status" value="1"/>
</dbReference>
<dbReference type="GO" id="GO:0003964">
    <property type="term" value="F:RNA-directed DNA polymerase activity"/>
    <property type="evidence" value="ECO:0007669"/>
    <property type="project" value="UniProtKB-EC"/>
</dbReference>
<dbReference type="Pfam" id="PF00665">
    <property type="entry name" value="rve"/>
    <property type="match status" value="1"/>
</dbReference>
<dbReference type="PANTHER" id="PTHR37984">
    <property type="entry name" value="PROTEIN CBG26694"/>
    <property type="match status" value="1"/>
</dbReference>
<dbReference type="GO" id="GO:0015074">
    <property type="term" value="P:DNA integration"/>
    <property type="evidence" value="ECO:0007669"/>
    <property type="project" value="InterPro"/>
</dbReference>
<name>A0A5S6Q598_TRIMR</name>
<proteinExistence type="predicted"/>
<dbReference type="GO" id="GO:0003676">
    <property type="term" value="F:nucleic acid binding"/>
    <property type="evidence" value="ECO:0007669"/>
    <property type="project" value="InterPro"/>
</dbReference>
<dbReference type="FunFam" id="3.30.420.10:FF:000063">
    <property type="entry name" value="Retrovirus-related Pol polyprotein from transposon 297-like Protein"/>
    <property type="match status" value="1"/>
</dbReference>
<feature type="domain" description="Integrase catalytic" evidence="2">
    <location>
        <begin position="124"/>
        <end position="266"/>
    </location>
</feature>
<reference evidence="4" key="1">
    <citation type="submission" date="2019-12" db="UniProtKB">
        <authorList>
            <consortium name="WormBaseParasite"/>
        </authorList>
    </citation>
    <scope>IDENTIFICATION</scope>
</reference>
<keyword evidence="3" id="KW-1185">Reference proteome</keyword>